<dbReference type="InterPro" id="IPR013761">
    <property type="entry name" value="SAM/pointed_sf"/>
</dbReference>
<protein>
    <recommendedName>
        <fullName evidence="3">SAM domain-containing protein</fullName>
    </recommendedName>
</protein>
<dbReference type="AlphaFoldDB" id="B9RUG0"/>
<evidence type="ECO:0000313" key="4">
    <source>
        <dbReference type="EMBL" id="EEF44947.1"/>
    </source>
</evidence>
<dbReference type="GO" id="GO:0004620">
    <property type="term" value="F:phospholipase activity"/>
    <property type="evidence" value="ECO:0000318"/>
    <property type="project" value="GO_Central"/>
</dbReference>
<sequence length="318" mass="35603">MSSPEVTITLGRSGQVVTKGGKRSRGEGYESNGDSFLSSANKRYRGNGMKWSPIIDGVDGSQIAHNDLRLKLMHKRQSKKIHNVVEEQGKIKPRKKLVTETQPPISSVNSYMLPHGPEPNGSKFSRKILHREIAEGLRQVDSLGKFYPYHTMEVSRARSPHEIQKSYSRPSPTRKFDEIQKVTPMRTADVSRAGQFLSDEVVDASRLRRAPHVIMKATSQAGNLVTRVAPTSGIMQAVSHLGEEPQTVAHFLHSLGLGKYVVNFQAEEVDMTILKQMGDKDLKEMGIPMTMQVSDKCPWINMEHSRESFSVYFGEEGK</sequence>
<feature type="compositionally biased region" description="Polar residues" evidence="2">
    <location>
        <begin position="1"/>
        <end position="16"/>
    </location>
</feature>
<feature type="compositionally biased region" description="Polar residues" evidence="2">
    <location>
        <begin position="99"/>
        <end position="110"/>
    </location>
</feature>
<keyword evidence="5" id="KW-1185">Reference proteome</keyword>
<organism evidence="4 5">
    <name type="scientific">Ricinus communis</name>
    <name type="common">Castor bean</name>
    <dbReference type="NCBI Taxonomy" id="3988"/>
    <lineage>
        <taxon>Eukaryota</taxon>
        <taxon>Viridiplantae</taxon>
        <taxon>Streptophyta</taxon>
        <taxon>Embryophyta</taxon>
        <taxon>Tracheophyta</taxon>
        <taxon>Spermatophyta</taxon>
        <taxon>Magnoliopsida</taxon>
        <taxon>eudicotyledons</taxon>
        <taxon>Gunneridae</taxon>
        <taxon>Pentapetalae</taxon>
        <taxon>rosids</taxon>
        <taxon>fabids</taxon>
        <taxon>Malpighiales</taxon>
        <taxon>Euphorbiaceae</taxon>
        <taxon>Acalyphoideae</taxon>
        <taxon>Acalypheae</taxon>
        <taxon>Ricinus</taxon>
    </lineage>
</organism>
<evidence type="ECO:0000313" key="5">
    <source>
        <dbReference type="Proteomes" id="UP000008311"/>
    </source>
</evidence>
<dbReference type="PANTHER" id="PTHR10627:SF74">
    <property type="entry name" value="OS08G0526500 PROTEIN"/>
    <property type="match status" value="1"/>
</dbReference>
<gene>
    <name evidence="4" type="ORF">RCOM_0852530</name>
</gene>
<dbReference type="Gene3D" id="1.10.150.50">
    <property type="entry name" value="Transcription Factor, Ets-1"/>
    <property type="match status" value="1"/>
</dbReference>
<dbReference type="Proteomes" id="UP000008311">
    <property type="component" value="Unassembled WGS sequence"/>
</dbReference>
<dbReference type="PROSITE" id="PS50105">
    <property type="entry name" value="SAM_DOMAIN"/>
    <property type="match status" value="1"/>
</dbReference>
<feature type="region of interest" description="Disordered" evidence="2">
    <location>
        <begin position="97"/>
        <end position="119"/>
    </location>
</feature>
<dbReference type="SUPFAM" id="SSF47769">
    <property type="entry name" value="SAM/Pointed domain"/>
    <property type="match status" value="1"/>
</dbReference>
<evidence type="ECO:0000256" key="2">
    <source>
        <dbReference type="SAM" id="MobiDB-lite"/>
    </source>
</evidence>
<dbReference type="PANTHER" id="PTHR10627">
    <property type="entry name" value="SCP160"/>
    <property type="match status" value="1"/>
</dbReference>
<dbReference type="GO" id="GO:0005737">
    <property type="term" value="C:cytoplasm"/>
    <property type="evidence" value="ECO:0000318"/>
    <property type="project" value="GO_Central"/>
</dbReference>
<dbReference type="STRING" id="3988.B9RUG0"/>
<evidence type="ECO:0000259" key="3">
    <source>
        <dbReference type="PROSITE" id="PS50105"/>
    </source>
</evidence>
<evidence type="ECO:0000256" key="1">
    <source>
        <dbReference type="ARBA" id="ARBA00022737"/>
    </source>
</evidence>
<dbReference type="InParanoid" id="B9RUG0"/>
<dbReference type="EMBL" id="EQ973817">
    <property type="protein sequence ID" value="EEF44947.1"/>
    <property type="molecule type" value="Genomic_DNA"/>
</dbReference>
<name>B9RUG0_RICCO</name>
<dbReference type="InterPro" id="IPR001660">
    <property type="entry name" value="SAM"/>
</dbReference>
<reference evidence="5" key="1">
    <citation type="journal article" date="2010" name="Nat. Biotechnol.">
        <title>Draft genome sequence of the oilseed species Ricinus communis.</title>
        <authorList>
            <person name="Chan A.P."/>
            <person name="Crabtree J."/>
            <person name="Zhao Q."/>
            <person name="Lorenzi H."/>
            <person name="Orvis J."/>
            <person name="Puiu D."/>
            <person name="Melake-Berhan A."/>
            <person name="Jones K.M."/>
            <person name="Redman J."/>
            <person name="Chen G."/>
            <person name="Cahoon E.B."/>
            <person name="Gedil M."/>
            <person name="Stanke M."/>
            <person name="Haas B.J."/>
            <person name="Wortman J.R."/>
            <person name="Fraser-Liggett C.M."/>
            <person name="Ravel J."/>
            <person name="Rabinowicz P.D."/>
        </authorList>
    </citation>
    <scope>NUCLEOTIDE SEQUENCE [LARGE SCALE GENOMIC DNA]</scope>
    <source>
        <strain evidence="5">cv. Hale</strain>
    </source>
</reference>
<feature type="region of interest" description="Disordered" evidence="2">
    <location>
        <begin position="1"/>
        <end position="39"/>
    </location>
</feature>
<keyword evidence="1" id="KW-0677">Repeat</keyword>
<accession>B9RUG0</accession>
<feature type="domain" description="SAM" evidence="3">
    <location>
        <begin position="243"/>
        <end position="287"/>
    </location>
</feature>
<proteinExistence type="predicted"/>
<dbReference type="Pfam" id="PF00536">
    <property type="entry name" value="SAM_1"/>
    <property type="match status" value="1"/>
</dbReference>
<dbReference type="eggNOG" id="KOG4374">
    <property type="taxonomic scope" value="Eukaryota"/>
</dbReference>